<dbReference type="InterPro" id="IPR026881">
    <property type="entry name" value="WYL_dom"/>
</dbReference>
<comment type="caution">
    <text evidence="4">The sequence shown here is derived from an EMBL/GenBank/DDBJ whole genome shotgun (WGS) entry which is preliminary data.</text>
</comment>
<reference evidence="4 5" key="1">
    <citation type="submission" date="2018-10" db="EMBL/GenBank/DDBJ databases">
        <title>Kocuria sp. M5W7-7, whole genome shotgun sequence.</title>
        <authorList>
            <person name="Tuo L."/>
        </authorList>
    </citation>
    <scope>NUCLEOTIDE SEQUENCE [LARGE SCALE GENOMIC DNA]</scope>
    <source>
        <strain evidence="4 5">M5W7-7</strain>
    </source>
</reference>
<accession>A0A3N3ZRE8</accession>
<sequence length="736" mass="80538">MFALLYRERGYTRAELRAAVPDYTAMPSDAAFERAFERDKQELRALGFPIEEVPEDAFFEEDSGFRYRIARGSFALPALRFTAEETAVLALAANAWTETSLGTTARRALRKLEPVLEPAAGDDEDAPLVQPTISVQEPAFAPLMDAVLKHRQVRFDYLAASTDELSTRRLEPWGVGSRFGSWYVIGWDLDRQAERTFRLSRIVSDVRSTTHTFVPPEKFSMNERLDAMEAAPELGSMTVDVAPGRAQMLRRMASGVLPGRRTAPDGKPWDRLVIPVTEPERVAAEIAAVGPDAVVPEDDDARPEAPVSLQARVRGSVLRRLEAAAAFQQRVAGVEVDWTRVSRRPRRASNSSAERLARMLEIVRYVYAHQGVELSEVATHVEASTDQVVEDLTTLFVCGRPGHTPDQLIEASWDEGSVTVSNAEEISSPVRLTQPEAAALLVGLQTLRSLPGEHTPAIESALRKVAEAAGEPAALADAVGARPDDSFLALAEATARARHTGDRPETPVQGDATAEEATEHTDAAAVSATVRDAIDAEQRLRINYIVASRDEVTDREIDPVRLVSANNHWYVMAWCERAKDFRDFRLDRIRSAAVVGPAEPHQDVAAVRTDVATVTSAETDIVLVTDRRARWIADQYRASRTAQVQLPRVNALSADTGATEEPGRRARPSGAGTPVEFEAAEISFTTEELAFSLLTRFGGQVGIVQPGFHVARGQLWVNTALAGYRIGDGADTAPLD</sequence>
<dbReference type="Pfam" id="PF13280">
    <property type="entry name" value="WYL"/>
    <property type="match status" value="2"/>
</dbReference>
<feature type="domain" description="WYL" evidence="2">
    <location>
        <begin position="528"/>
        <end position="593"/>
    </location>
</feature>
<evidence type="ECO:0000259" key="3">
    <source>
        <dbReference type="Pfam" id="PF19187"/>
    </source>
</evidence>
<keyword evidence="5" id="KW-1185">Reference proteome</keyword>
<dbReference type="Pfam" id="PF19187">
    <property type="entry name" value="HTH_PafC"/>
    <property type="match status" value="1"/>
</dbReference>
<dbReference type="Proteomes" id="UP000270616">
    <property type="component" value="Unassembled WGS sequence"/>
</dbReference>
<evidence type="ECO:0000313" key="4">
    <source>
        <dbReference type="EMBL" id="ROZ63846.1"/>
    </source>
</evidence>
<dbReference type="InterPro" id="IPR051534">
    <property type="entry name" value="CBASS_pafABC_assoc_protein"/>
</dbReference>
<feature type="domain" description="PafC HTH" evidence="3">
    <location>
        <begin position="354"/>
        <end position="466"/>
    </location>
</feature>
<dbReference type="EMBL" id="RKMF01000005">
    <property type="protein sequence ID" value="ROZ63846.1"/>
    <property type="molecule type" value="Genomic_DNA"/>
</dbReference>
<evidence type="ECO:0000259" key="2">
    <source>
        <dbReference type="Pfam" id="PF13280"/>
    </source>
</evidence>
<dbReference type="PROSITE" id="PS52050">
    <property type="entry name" value="WYL"/>
    <property type="match status" value="2"/>
</dbReference>
<proteinExistence type="predicted"/>
<gene>
    <name evidence="4" type="ORF">EDL96_05090</name>
</gene>
<dbReference type="AlphaFoldDB" id="A0A3N3ZRE8"/>
<evidence type="ECO:0000313" key="5">
    <source>
        <dbReference type="Proteomes" id="UP000270616"/>
    </source>
</evidence>
<dbReference type="InterPro" id="IPR043839">
    <property type="entry name" value="PafC_HTH"/>
</dbReference>
<dbReference type="PANTHER" id="PTHR34580">
    <property type="match status" value="1"/>
</dbReference>
<dbReference type="PANTHER" id="PTHR34580:SF3">
    <property type="entry name" value="PROTEIN PAFB"/>
    <property type="match status" value="1"/>
</dbReference>
<feature type="region of interest" description="Disordered" evidence="1">
    <location>
        <begin position="494"/>
        <end position="521"/>
    </location>
</feature>
<protein>
    <submittedName>
        <fullName evidence="4">WYL domain-containing protein</fullName>
    </submittedName>
</protein>
<dbReference type="OrthoDB" id="3268930at2"/>
<feature type="domain" description="WYL" evidence="2">
    <location>
        <begin position="139"/>
        <end position="203"/>
    </location>
</feature>
<evidence type="ECO:0000256" key="1">
    <source>
        <dbReference type="SAM" id="MobiDB-lite"/>
    </source>
</evidence>
<name>A0A3N3ZRE8_9MICC</name>
<organism evidence="4 5">
    <name type="scientific">Kocuria soli</name>
    <dbReference type="NCBI Taxonomy" id="2485125"/>
    <lineage>
        <taxon>Bacteria</taxon>
        <taxon>Bacillati</taxon>
        <taxon>Actinomycetota</taxon>
        <taxon>Actinomycetes</taxon>
        <taxon>Micrococcales</taxon>
        <taxon>Micrococcaceae</taxon>
        <taxon>Kocuria</taxon>
    </lineage>
</organism>